<organism evidence="4 5">
    <name type="scientific">Carbonactinospora thermoautotrophica</name>
    <dbReference type="NCBI Taxonomy" id="1469144"/>
    <lineage>
        <taxon>Bacteria</taxon>
        <taxon>Bacillati</taxon>
        <taxon>Actinomycetota</taxon>
        <taxon>Actinomycetes</taxon>
        <taxon>Kitasatosporales</taxon>
        <taxon>Carbonactinosporaceae</taxon>
        <taxon>Carbonactinospora</taxon>
    </lineage>
</organism>
<dbReference type="PANTHER" id="PTHR10584:SF157">
    <property type="entry name" value="SULFOFRUCTOSE KINASE"/>
    <property type="match status" value="1"/>
</dbReference>
<gene>
    <name evidence="4" type="ORF">LI90_2306</name>
</gene>
<dbReference type="Pfam" id="PF00294">
    <property type="entry name" value="PfkB"/>
    <property type="match status" value="1"/>
</dbReference>
<dbReference type="PANTHER" id="PTHR10584">
    <property type="entry name" value="SUGAR KINASE"/>
    <property type="match status" value="1"/>
</dbReference>
<dbReference type="GO" id="GO:0005829">
    <property type="term" value="C:cytosol"/>
    <property type="evidence" value="ECO:0007669"/>
    <property type="project" value="TreeGrafter"/>
</dbReference>
<proteinExistence type="predicted"/>
<dbReference type="EMBL" id="LAXD01000001">
    <property type="protein sequence ID" value="KWX01278.1"/>
    <property type="molecule type" value="Genomic_DNA"/>
</dbReference>
<dbReference type="InterPro" id="IPR029056">
    <property type="entry name" value="Ribokinase-like"/>
</dbReference>
<keyword evidence="5" id="KW-1185">Reference proteome</keyword>
<keyword evidence="1" id="KW-0808">Transferase</keyword>
<evidence type="ECO:0000313" key="5">
    <source>
        <dbReference type="Proteomes" id="UP000070188"/>
    </source>
</evidence>
<dbReference type="GO" id="GO:0016301">
    <property type="term" value="F:kinase activity"/>
    <property type="evidence" value="ECO:0007669"/>
    <property type="project" value="UniProtKB-KW"/>
</dbReference>
<feature type="domain" description="Carbohydrate kinase PfkB" evidence="3">
    <location>
        <begin position="21"/>
        <end position="298"/>
    </location>
</feature>
<accession>A0A132MTP3</accession>
<keyword evidence="2 4" id="KW-0418">Kinase</keyword>
<evidence type="ECO:0000256" key="1">
    <source>
        <dbReference type="ARBA" id="ARBA00022679"/>
    </source>
</evidence>
<dbReference type="InterPro" id="IPR011611">
    <property type="entry name" value="PfkB_dom"/>
</dbReference>
<dbReference type="Proteomes" id="UP000070188">
    <property type="component" value="Unassembled WGS sequence"/>
</dbReference>
<dbReference type="Gene3D" id="3.40.1190.20">
    <property type="match status" value="1"/>
</dbReference>
<name>A0A132MTP3_9ACTN</name>
<evidence type="ECO:0000256" key="2">
    <source>
        <dbReference type="ARBA" id="ARBA00022777"/>
    </source>
</evidence>
<dbReference type="SUPFAM" id="SSF53613">
    <property type="entry name" value="Ribokinase-like"/>
    <property type="match status" value="1"/>
</dbReference>
<dbReference type="PATRIC" id="fig|1469144.10.peg.2506"/>
<protein>
    <submittedName>
        <fullName evidence="4">Kinase</fullName>
    </submittedName>
</protein>
<comment type="caution">
    <text evidence="4">The sequence shown here is derived from an EMBL/GenBank/DDBJ whole genome shotgun (WGS) entry which is preliminary data.</text>
</comment>
<reference evidence="5" key="1">
    <citation type="submission" date="2015-04" db="EMBL/GenBank/DDBJ databases">
        <title>Physiological reanalysis, assessment of diazotrophy, and genome sequences of multiple isolates of Streptomyces thermoautotrophicus.</title>
        <authorList>
            <person name="MacKellar D.C."/>
            <person name="Lieber L."/>
            <person name="Norman J."/>
            <person name="Bolger A."/>
            <person name="Tobin C."/>
            <person name="Murray J.W."/>
            <person name="Chang R."/>
            <person name="Ford T."/>
            <person name="Nguyen P.Q."/>
            <person name="Woodward J."/>
            <person name="Permingeat H."/>
            <person name="Joshi N.S."/>
            <person name="Silver P.A."/>
            <person name="Usadel B."/>
            <person name="Rutherford A.W."/>
            <person name="Friesen M."/>
            <person name="Prell J."/>
        </authorList>
    </citation>
    <scope>NUCLEOTIDE SEQUENCE [LARGE SCALE GENOMIC DNA]</scope>
    <source>
        <strain evidence="5">H1</strain>
    </source>
</reference>
<evidence type="ECO:0000259" key="3">
    <source>
        <dbReference type="Pfam" id="PF00294"/>
    </source>
</evidence>
<sequence length="319" mass="32360">MLSEVLTGEPAATSADPRGLFVGLATLDMVYRVPEHPGPNRKVVAVRQDLAAGGPAANAAVTFAALGGAARLVTGLGAHPLGRFAAAELAGRGVVVRDTAMEWAEPPAVASILVQDSTGERAVVSTHAAGMTVTPPDDLAVEVAKADVLLVDGHHPALALPAARAAAEASVPVILDGGSWKLATEKLLPYVTVAACSADFRVPGCASPPEAARALARYGVVTVLVTRGPDPVLWWSGGRSGSVPVPQVVARDTLGAGDVFHGALCWAVALGADVVVPEAAVRFAAAVAALRCSIVGPRAWLDDPALAELARSFPKGFPG</sequence>
<dbReference type="STRING" id="1469144.LI90_2306"/>
<dbReference type="AlphaFoldDB" id="A0A132MTP3"/>
<evidence type="ECO:0000313" key="4">
    <source>
        <dbReference type="EMBL" id="KWX01278.1"/>
    </source>
</evidence>